<dbReference type="AlphaFoldDB" id="A0AAW7YSB5"/>
<keyword evidence="2" id="KW-1185">Reference proteome</keyword>
<accession>A0AAW7YSB5</accession>
<name>A0AAW7YSB5_9STAP</name>
<proteinExistence type="predicted"/>
<evidence type="ECO:0000313" key="2">
    <source>
        <dbReference type="Proteomes" id="UP001170310"/>
    </source>
</evidence>
<dbReference type="EMBL" id="JAUOQO010000282">
    <property type="protein sequence ID" value="MDO6575155.1"/>
    <property type="molecule type" value="Genomic_DNA"/>
</dbReference>
<organism evidence="1 2">
    <name type="scientific">Staphylococcus pasteuri_A</name>
    <dbReference type="NCBI Taxonomy" id="3062664"/>
    <lineage>
        <taxon>Bacteria</taxon>
        <taxon>Bacillati</taxon>
        <taxon>Bacillota</taxon>
        <taxon>Bacilli</taxon>
        <taxon>Bacillales</taxon>
        <taxon>Staphylococcaceae</taxon>
        <taxon>Staphylococcus</taxon>
    </lineage>
</organism>
<dbReference type="Proteomes" id="UP001170310">
    <property type="component" value="Unassembled WGS sequence"/>
</dbReference>
<evidence type="ECO:0008006" key="3">
    <source>
        <dbReference type="Google" id="ProtNLM"/>
    </source>
</evidence>
<sequence>MPKWIVTTDDGISTVEEADLPHVAARQATDAVHVDYLYRDDHGRFVYTLFDQDGTNYGDLTVEPEVDE</sequence>
<gene>
    <name evidence="1" type="ORF">Q4528_13650</name>
</gene>
<comment type="caution">
    <text evidence="1">The sequence shown here is derived from an EMBL/GenBank/DDBJ whole genome shotgun (WGS) entry which is preliminary data.</text>
</comment>
<protein>
    <recommendedName>
        <fullName evidence="3">PepSY domain-containing protein</fullName>
    </recommendedName>
</protein>
<reference evidence="1" key="1">
    <citation type="submission" date="2023-07" db="EMBL/GenBank/DDBJ databases">
        <title>Genome content predicts the carbon catabolic preferences of heterotrophic bacteria.</title>
        <authorList>
            <person name="Gralka M."/>
        </authorList>
    </citation>
    <scope>NUCLEOTIDE SEQUENCE</scope>
    <source>
        <strain evidence="1">E2R20</strain>
    </source>
</reference>
<evidence type="ECO:0000313" key="1">
    <source>
        <dbReference type="EMBL" id="MDO6575155.1"/>
    </source>
</evidence>
<dbReference type="RefSeq" id="WP_303522099.1">
    <property type="nucleotide sequence ID" value="NZ_JAUOQO010000282.1"/>
</dbReference>